<dbReference type="AlphaFoldDB" id="A0A9Q1KHY8"/>
<proteinExistence type="predicted"/>
<reference evidence="2" key="1">
    <citation type="submission" date="2022-04" db="EMBL/GenBank/DDBJ databases">
        <title>Carnegiea gigantea Genome sequencing and assembly v2.</title>
        <authorList>
            <person name="Copetti D."/>
            <person name="Sanderson M.J."/>
            <person name="Burquez A."/>
            <person name="Wojciechowski M.F."/>
        </authorList>
    </citation>
    <scope>NUCLEOTIDE SEQUENCE</scope>
    <source>
        <strain evidence="2">SGP5-SGP5p</strain>
        <tissue evidence="2">Aerial part</tissue>
    </source>
</reference>
<dbReference type="EMBL" id="JAKOGI010000125">
    <property type="protein sequence ID" value="KAJ8443199.1"/>
    <property type="molecule type" value="Genomic_DNA"/>
</dbReference>
<accession>A0A9Q1KHY8</accession>
<name>A0A9Q1KHY8_9CARY</name>
<dbReference type="Proteomes" id="UP001153076">
    <property type="component" value="Unassembled WGS sequence"/>
</dbReference>
<keyword evidence="3" id="KW-1185">Reference proteome</keyword>
<evidence type="ECO:0008006" key="4">
    <source>
        <dbReference type="Google" id="ProtNLM"/>
    </source>
</evidence>
<evidence type="ECO:0000313" key="3">
    <source>
        <dbReference type="Proteomes" id="UP001153076"/>
    </source>
</evidence>
<evidence type="ECO:0000313" key="2">
    <source>
        <dbReference type="EMBL" id="KAJ8443199.1"/>
    </source>
</evidence>
<dbReference type="EMBL" id="JAKOGI010002109">
    <property type="protein sequence ID" value="KAJ8422909.1"/>
    <property type="molecule type" value="Genomic_DNA"/>
</dbReference>
<evidence type="ECO:0000313" key="1">
    <source>
        <dbReference type="EMBL" id="KAJ8422909.1"/>
    </source>
</evidence>
<dbReference type="OrthoDB" id="1422427at2759"/>
<comment type="caution">
    <text evidence="2">The sequence shown here is derived from an EMBL/GenBank/DDBJ whole genome shotgun (WGS) entry which is preliminary data.</text>
</comment>
<gene>
    <name evidence="2" type="ORF">Cgig2_005750</name>
    <name evidence="1" type="ORF">Cgig2_016482</name>
</gene>
<sequence>MWVTDPSCHELIAKAQTLVDNVLAKVDNCSIKLAAWNKNSFGHVGREISKLEDSLKYLTDPLSKREVLEKEWRHKEEIMWWQRARTDFLKYRDSNIRWFHSQASMRRTKNVISKLQDADGVVYTDLDKLEHIMESRWMPRPFSFQPITLRSANEGVSKVSELIDVDQGCWQEGLVRELFLPCDMGFILSIPLSNSKPRDKLICHYTNNGQLSVRSAYHLKMTQKFHNMGSASRVNSQVWKIIWHLNIPPRIRVFSWRLYHGALPT</sequence>
<organism evidence="2 3">
    <name type="scientific">Carnegiea gigantea</name>
    <dbReference type="NCBI Taxonomy" id="171969"/>
    <lineage>
        <taxon>Eukaryota</taxon>
        <taxon>Viridiplantae</taxon>
        <taxon>Streptophyta</taxon>
        <taxon>Embryophyta</taxon>
        <taxon>Tracheophyta</taxon>
        <taxon>Spermatophyta</taxon>
        <taxon>Magnoliopsida</taxon>
        <taxon>eudicotyledons</taxon>
        <taxon>Gunneridae</taxon>
        <taxon>Pentapetalae</taxon>
        <taxon>Caryophyllales</taxon>
        <taxon>Cactineae</taxon>
        <taxon>Cactaceae</taxon>
        <taxon>Cactoideae</taxon>
        <taxon>Echinocereeae</taxon>
        <taxon>Carnegiea</taxon>
    </lineage>
</organism>
<protein>
    <recommendedName>
        <fullName evidence="4">Reverse transcriptase zinc-binding domain-containing protein</fullName>
    </recommendedName>
</protein>